<dbReference type="GO" id="GO:0046872">
    <property type="term" value="F:metal ion binding"/>
    <property type="evidence" value="ECO:0007669"/>
    <property type="project" value="UniProtKB-KW"/>
</dbReference>
<name>A0A1D1UN22_RAMVA</name>
<dbReference type="STRING" id="947166.A0A1D1UN22"/>
<comment type="cofactor">
    <cofactor evidence="12">
        <name>Mg(2+)</name>
        <dbReference type="ChEBI" id="CHEBI:18420"/>
    </cofactor>
    <text evidence="12">Binds 2 magnesium ions per subunit.</text>
</comment>
<evidence type="ECO:0000256" key="11">
    <source>
        <dbReference type="ARBA" id="ARBA00049015"/>
    </source>
</evidence>
<organism evidence="13 14">
    <name type="scientific">Ramazzottius varieornatus</name>
    <name type="common">Water bear</name>
    <name type="synonym">Tardigrade</name>
    <dbReference type="NCBI Taxonomy" id="947166"/>
    <lineage>
        <taxon>Eukaryota</taxon>
        <taxon>Metazoa</taxon>
        <taxon>Ecdysozoa</taxon>
        <taxon>Tardigrada</taxon>
        <taxon>Eutardigrada</taxon>
        <taxon>Parachela</taxon>
        <taxon>Hypsibioidea</taxon>
        <taxon>Ramazzottiidae</taxon>
        <taxon>Ramazzottius</taxon>
    </lineage>
</organism>
<evidence type="ECO:0000256" key="4">
    <source>
        <dbReference type="ARBA" id="ARBA00041057"/>
    </source>
</evidence>
<evidence type="ECO:0000256" key="1">
    <source>
        <dbReference type="ARBA" id="ARBA00010702"/>
    </source>
</evidence>
<feature type="binding site" evidence="12">
    <location>
        <position position="71"/>
    </location>
    <ligand>
        <name>Mg(2+)</name>
        <dbReference type="ChEBI" id="CHEBI:18420"/>
        <label>1</label>
    </ligand>
</feature>
<comment type="catalytic activity">
    <reaction evidence="11">
        <text>alpha-NAD(+) + H2O = ADP-D-ribose + nicotinamide + H(+)</text>
        <dbReference type="Rhea" id="RHEA:68792"/>
        <dbReference type="ChEBI" id="CHEBI:15377"/>
        <dbReference type="ChEBI" id="CHEBI:15378"/>
        <dbReference type="ChEBI" id="CHEBI:17154"/>
        <dbReference type="ChEBI" id="CHEBI:57967"/>
        <dbReference type="ChEBI" id="CHEBI:77017"/>
    </reaction>
</comment>
<dbReference type="InterPro" id="IPR050792">
    <property type="entry name" value="ADP-ribosylglycohydrolase"/>
</dbReference>
<dbReference type="EMBL" id="BDGG01000002">
    <property type="protein sequence ID" value="GAU91104.1"/>
    <property type="molecule type" value="Genomic_DNA"/>
</dbReference>
<feature type="binding site" evidence="12">
    <location>
        <position position="72"/>
    </location>
    <ligand>
        <name>Mg(2+)</name>
        <dbReference type="ChEBI" id="CHEBI:18420"/>
        <label>1</label>
    </ligand>
</feature>
<evidence type="ECO:0000256" key="12">
    <source>
        <dbReference type="PIRSR" id="PIRSR605502-1"/>
    </source>
</evidence>
<gene>
    <name evidence="13" type="primary">RvY_03423-1</name>
    <name evidence="13" type="synonym">RvY_03423.1</name>
    <name evidence="13" type="ORF">RvY_03423</name>
</gene>
<keyword evidence="14" id="KW-1185">Reference proteome</keyword>
<evidence type="ECO:0000313" key="14">
    <source>
        <dbReference type="Proteomes" id="UP000186922"/>
    </source>
</evidence>
<dbReference type="SUPFAM" id="SSF101478">
    <property type="entry name" value="ADP-ribosylglycohydrolase"/>
    <property type="match status" value="1"/>
</dbReference>
<keyword evidence="3" id="KW-0378">Hydrolase</keyword>
<accession>A0A1D1UN22</accession>
<dbReference type="Gene3D" id="1.10.4080.10">
    <property type="entry name" value="ADP-ribosylation/Crystallin J1"/>
    <property type="match status" value="1"/>
</dbReference>
<dbReference type="OrthoDB" id="410104at2759"/>
<dbReference type="GO" id="GO:0005739">
    <property type="term" value="C:mitochondrion"/>
    <property type="evidence" value="ECO:0007669"/>
    <property type="project" value="TreeGrafter"/>
</dbReference>
<keyword evidence="12" id="KW-0460">Magnesium</keyword>
<evidence type="ECO:0000256" key="8">
    <source>
        <dbReference type="ARBA" id="ARBA00042850"/>
    </source>
</evidence>
<protein>
    <recommendedName>
        <fullName evidence="4">ADP-ribosylhydrolase ARH3</fullName>
        <ecNumber evidence="2">3.2.1.143</ecNumber>
    </recommendedName>
    <alternativeName>
        <fullName evidence="5">ADP-ribose glycohydrolase ARH3</fullName>
    </alternativeName>
    <alternativeName>
        <fullName evidence="6">ADP-ribosylhydrolase 3</fullName>
    </alternativeName>
    <alternativeName>
        <fullName evidence="9">O-acetyl-ADP-ribose deacetylase ARH3</fullName>
    </alternativeName>
    <alternativeName>
        <fullName evidence="10">Poly(ADP-ribose) glycohydrolase ARH3</fullName>
    </alternativeName>
    <alternativeName>
        <fullName evidence="8">[Protein ADP-ribosylarginine] hydrolase-like protein 2</fullName>
    </alternativeName>
    <alternativeName>
        <fullName evidence="7">[Protein ADP-ribosylserine] hydrolase</fullName>
    </alternativeName>
</protein>
<comment type="caution">
    <text evidence="13">The sequence shown here is derived from an EMBL/GenBank/DDBJ whole genome shotgun (WGS) entry which is preliminary data.</text>
</comment>
<dbReference type="InterPro" id="IPR036705">
    <property type="entry name" value="Ribosyl_crysJ1_sf"/>
</dbReference>
<dbReference type="GO" id="GO:0005634">
    <property type="term" value="C:nucleus"/>
    <property type="evidence" value="ECO:0007669"/>
    <property type="project" value="TreeGrafter"/>
</dbReference>
<evidence type="ECO:0000256" key="9">
    <source>
        <dbReference type="ARBA" id="ARBA00043187"/>
    </source>
</evidence>
<evidence type="ECO:0000256" key="5">
    <source>
        <dbReference type="ARBA" id="ARBA00042398"/>
    </source>
</evidence>
<dbReference type="Pfam" id="PF03747">
    <property type="entry name" value="ADP_ribosyl_GH"/>
    <property type="match status" value="1"/>
</dbReference>
<dbReference type="Proteomes" id="UP000186922">
    <property type="component" value="Unassembled WGS sequence"/>
</dbReference>
<evidence type="ECO:0000256" key="2">
    <source>
        <dbReference type="ARBA" id="ARBA00012255"/>
    </source>
</evidence>
<dbReference type="PANTHER" id="PTHR16222:SF24">
    <property type="entry name" value="ADP-RIBOSYLHYDROLASE ARH3"/>
    <property type="match status" value="1"/>
</dbReference>
<evidence type="ECO:0000256" key="7">
    <source>
        <dbReference type="ARBA" id="ARBA00042722"/>
    </source>
</evidence>
<keyword evidence="12" id="KW-0479">Metal-binding</keyword>
<dbReference type="InterPro" id="IPR005502">
    <property type="entry name" value="Ribosyl_crysJ1"/>
</dbReference>
<dbReference type="EC" id="3.2.1.143" evidence="2"/>
<sequence>MAMGEDNGAIKRDVSLLQRYKGSFSATLIGNWVGVIFERPGNYMKSVDPARIEDAIHKQISDPSRAPLPYSDDSAMAHALIDSLLRCDEFNPTDVAIQFTNKFTREVSKQKMYANVKLVFKTWQKTNFKSDTFLAAKKQFEGGGSLGNGGGMRIVGVPLFHGRDLDAMIDLTHTHPIGYNGAILQAYAAHLALFSSLLDVLDFVDELLTFCETKLEVE</sequence>
<dbReference type="PANTHER" id="PTHR16222">
    <property type="entry name" value="ADP-RIBOSYLGLYCOHYDROLASE"/>
    <property type="match status" value="1"/>
</dbReference>
<evidence type="ECO:0000256" key="3">
    <source>
        <dbReference type="ARBA" id="ARBA00022801"/>
    </source>
</evidence>
<evidence type="ECO:0000256" key="10">
    <source>
        <dbReference type="ARBA" id="ARBA00043193"/>
    </source>
</evidence>
<evidence type="ECO:0000256" key="6">
    <source>
        <dbReference type="ARBA" id="ARBA00042471"/>
    </source>
</evidence>
<evidence type="ECO:0000313" key="13">
    <source>
        <dbReference type="EMBL" id="GAU91104.1"/>
    </source>
</evidence>
<dbReference type="GO" id="GO:0004649">
    <property type="term" value="F:poly(ADP-ribose) glycohydrolase activity"/>
    <property type="evidence" value="ECO:0007669"/>
    <property type="project" value="UniProtKB-EC"/>
</dbReference>
<feature type="binding site" evidence="12">
    <location>
        <position position="73"/>
    </location>
    <ligand>
        <name>Mg(2+)</name>
        <dbReference type="ChEBI" id="CHEBI:18420"/>
        <label>1</label>
    </ligand>
</feature>
<comment type="similarity">
    <text evidence="1">Belongs to the ADP-ribosylglycohydrolase family.</text>
</comment>
<proteinExistence type="inferred from homology"/>
<dbReference type="AlphaFoldDB" id="A0A1D1UN22"/>
<reference evidence="13 14" key="1">
    <citation type="journal article" date="2016" name="Nat. Commun.">
        <title>Extremotolerant tardigrade genome and improved radiotolerance of human cultured cells by tardigrade-unique protein.</title>
        <authorList>
            <person name="Hashimoto T."/>
            <person name="Horikawa D.D."/>
            <person name="Saito Y."/>
            <person name="Kuwahara H."/>
            <person name="Kozuka-Hata H."/>
            <person name="Shin-I T."/>
            <person name="Minakuchi Y."/>
            <person name="Ohishi K."/>
            <person name="Motoyama A."/>
            <person name="Aizu T."/>
            <person name="Enomoto A."/>
            <person name="Kondo K."/>
            <person name="Tanaka S."/>
            <person name="Hara Y."/>
            <person name="Koshikawa S."/>
            <person name="Sagara H."/>
            <person name="Miura T."/>
            <person name="Yokobori S."/>
            <person name="Miyagawa K."/>
            <person name="Suzuki Y."/>
            <person name="Kubo T."/>
            <person name="Oyama M."/>
            <person name="Kohara Y."/>
            <person name="Fujiyama A."/>
            <person name="Arakawa K."/>
            <person name="Katayama T."/>
            <person name="Toyoda A."/>
            <person name="Kunieda T."/>
        </authorList>
    </citation>
    <scope>NUCLEOTIDE SEQUENCE [LARGE SCALE GENOMIC DNA]</scope>
    <source>
        <strain evidence="13 14">YOKOZUNA-1</strain>
    </source>
</reference>